<dbReference type="GO" id="GO:0015344">
    <property type="term" value="F:siderophore uptake transmembrane transporter activity"/>
    <property type="evidence" value="ECO:0007669"/>
    <property type="project" value="TreeGrafter"/>
</dbReference>
<evidence type="ECO:0000313" key="15">
    <source>
        <dbReference type="Proteomes" id="UP000652681"/>
    </source>
</evidence>
<dbReference type="PANTHER" id="PTHR30069:SF29">
    <property type="entry name" value="HEMOGLOBIN AND HEMOGLOBIN-HAPTOGLOBIN-BINDING PROTEIN 1-RELATED"/>
    <property type="match status" value="1"/>
</dbReference>
<evidence type="ECO:0000256" key="10">
    <source>
        <dbReference type="PROSITE-ProRule" id="PRU01360"/>
    </source>
</evidence>
<evidence type="ECO:0000256" key="2">
    <source>
        <dbReference type="ARBA" id="ARBA00022448"/>
    </source>
</evidence>
<dbReference type="Pfam" id="PF00593">
    <property type="entry name" value="TonB_dep_Rec_b-barrel"/>
    <property type="match status" value="1"/>
</dbReference>
<evidence type="ECO:0000256" key="3">
    <source>
        <dbReference type="ARBA" id="ARBA00022452"/>
    </source>
</evidence>
<dbReference type="GO" id="GO:0009279">
    <property type="term" value="C:cell outer membrane"/>
    <property type="evidence" value="ECO:0007669"/>
    <property type="project" value="UniProtKB-SubCell"/>
</dbReference>
<evidence type="ECO:0000256" key="7">
    <source>
        <dbReference type="ARBA" id="ARBA00023136"/>
    </source>
</evidence>
<dbReference type="Proteomes" id="UP000652681">
    <property type="component" value="Unassembled WGS sequence"/>
</dbReference>
<feature type="domain" description="TonB-dependent receptor plug" evidence="13">
    <location>
        <begin position="50"/>
        <end position="135"/>
    </location>
</feature>
<sequence length="657" mass="75312">MHHYLSTVIFGLFCIPVFSQVEPDIKQLEELEVTGARLDRYYVDSLNVYISRKEIEALQPDDLGELLKKLPGVNVKSYGGLGGLKTVSIRGLGGQHTNFVMDGFSQSQTQTGQVNLGQIQLDNIESVVVQRGGASELNIPVAAQLSGNAIVLESFQSLPPTIPLQQKLYTKFGSFGQVDHHYIGKTGGEKFFGSLFLKYRQAHGSYPFRYMNYQTEIKGIRQNNDYTDISGGLNFRYQPYKNHQLNVYFQHLEADQGVPGAVVLYNDFAKQRLTTTNTQFKADYKGKVKFLNYRFHYTTMNDSLLYVDPAYLNTAGELKSSYRNRVHDFGLTMGTSIRDHFHLNVGVQEIYSKLRSVESLTASPERFHFLSFLKGTYASTRWTAIAQLGLHHVQEFNKNGDKAENRSRFNPYMELRHHFTEKIALIGYYRNSFRMPNFNELYYNNIGNTELEPEDANQFALTASWTIVDRNNIYLGMQAGGYYHQVKNMILTIPTKNLFVWSVQNVGKNEVRGGDLIASFSWAFAKKWSTQLTANYTYQQSLDVSDRNSPSYKHQVAYNPLHVINADVSVHYRNLGIRLSSFHSSERYTLNENIPANKIDGFSTFDLSVFNRFKLDEHNSIRLQITVKNITDESYAFVRNYIMPGRHYLFTFVYAFI</sequence>
<keyword evidence="8 14" id="KW-0675">Receptor</keyword>
<evidence type="ECO:0000256" key="9">
    <source>
        <dbReference type="ARBA" id="ARBA00023237"/>
    </source>
</evidence>
<keyword evidence="3 10" id="KW-1134">Transmembrane beta strand</keyword>
<comment type="subcellular location">
    <subcellularLocation>
        <location evidence="1 10">Cell outer membrane</location>
        <topology evidence="1 10">Multi-pass membrane protein</topology>
    </subcellularLocation>
</comment>
<evidence type="ECO:0000256" key="1">
    <source>
        <dbReference type="ARBA" id="ARBA00004571"/>
    </source>
</evidence>
<keyword evidence="7 10" id="KW-0472">Membrane</keyword>
<name>A0A8J6PFJ5_9FLAO</name>
<dbReference type="Gene3D" id="2.170.130.10">
    <property type="entry name" value="TonB-dependent receptor, plug domain"/>
    <property type="match status" value="1"/>
</dbReference>
<gene>
    <name evidence="14" type="ORF">H9Y05_14095</name>
</gene>
<dbReference type="SUPFAM" id="SSF56935">
    <property type="entry name" value="Porins"/>
    <property type="match status" value="1"/>
</dbReference>
<organism evidence="14 15">
    <name type="scientific">Taishania pollutisoli</name>
    <dbReference type="NCBI Taxonomy" id="2766479"/>
    <lineage>
        <taxon>Bacteria</taxon>
        <taxon>Pseudomonadati</taxon>
        <taxon>Bacteroidota</taxon>
        <taxon>Flavobacteriia</taxon>
        <taxon>Flavobacteriales</taxon>
        <taxon>Crocinitomicaceae</taxon>
        <taxon>Taishania</taxon>
    </lineage>
</organism>
<dbReference type="RefSeq" id="WP_216714651.1">
    <property type="nucleotide sequence ID" value="NZ_JACVEL010000012.1"/>
</dbReference>
<keyword evidence="2 10" id="KW-0813">Transport</keyword>
<dbReference type="EMBL" id="JACVEL010000012">
    <property type="protein sequence ID" value="MBC9813603.1"/>
    <property type="molecule type" value="Genomic_DNA"/>
</dbReference>
<evidence type="ECO:0000259" key="13">
    <source>
        <dbReference type="Pfam" id="PF07715"/>
    </source>
</evidence>
<keyword evidence="6 11" id="KW-0798">TonB box</keyword>
<dbReference type="InterPro" id="IPR039426">
    <property type="entry name" value="TonB-dep_rcpt-like"/>
</dbReference>
<evidence type="ECO:0000256" key="11">
    <source>
        <dbReference type="RuleBase" id="RU003357"/>
    </source>
</evidence>
<keyword evidence="15" id="KW-1185">Reference proteome</keyword>
<comment type="caution">
    <text evidence="14">The sequence shown here is derived from an EMBL/GenBank/DDBJ whole genome shotgun (WGS) entry which is preliminary data.</text>
</comment>
<protein>
    <submittedName>
        <fullName evidence="14">TonB-dependent receptor</fullName>
    </submittedName>
</protein>
<keyword evidence="4 10" id="KW-0812">Transmembrane</keyword>
<keyword evidence="9 10" id="KW-0998">Cell outer membrane</keyword>
<evidence type="ECO:0000256" key="8">
    <source>
        <dbReference type="ARBA" id="ARBA00023170"/>
    </source>
</evidence>
<dbReference type="GO" id="GO:0044718">
    <property type="term" value="P:siderophore transmembrane transport"/>
    <property type="evidence" value="ECO:0007669"/>
    <property type="project" value="TreeGrafter"/>
</dbReference>
<dbReference type="InterPro" id="IPR037066">
    <property type="entry name" value="Plug_dom_sf"/>
</dbReference>
<feature type="domain" description="TonB-dependent receptor-like beta-barrel" evidence="12">
    <location>
        <begin position="223"/>
        <end position="630"/>
    </location>
</feature>
<dbReference type="InterPro" id="IPR036942">
    <property type="entry name" value="Beta-barrel_TonB_sf"/>
</dbReference>
<dbReference type="InterPro" id="IPR012910">
    <property type="entry name" value="Plug_dom"/>
</dbReference>
<evidence type="ECO:0000259" key="12">
    <source>
        <dbReference type="Pfam" id="PF00593"/>
    </source>
</evidence>
<evidence type="ECO:0000313" key="14">
    <source>
        <dbReference type="EMBL" id="MBC9813603.1"/>
    </source>
</evidence>
<evidence type="ECO:0000256" key="4">
    <source>
        <dbReference type="ARBA" id="ARBA00022692"/>
    </source>
</evidence>
<accession>A0A8J6PFJ5</accession>
<proteinExistence type="inferred from homology"/>
<evidence type="ECO:0000256" key="5">
    <source>
        <dbReference type="ARBA" id="ARBA00022729"/>
    </source>
</evidence>
<dbReference type="PANTHER" id="PTHR30069">
    <property type="entry name" value="TONB-DEPENDENT OUTER MEMBRANE RECEPTOR"/>
    <property type="match status" value="1"/>
</dbReference>
<dbReference type="InterPro" id="IPR000531">
    <property type="entry name" value="Beta-barrel_TonB"/>
</dbReference>
<dbReference type="Pfam" id="PF07715">
    <property type="entry name" value="Plug"/>
    <property type="match status" value="1"/>
</dbReference>
<dbReference type="Gene3D" id="2.40.170.20">
    <property type="entry name" value="TonB-dependent receptor, beta-barrel domain"/>
    <property type="match status" value="1"/>
</dbReference>
<comment type="similarity">
    <text evidence="10 11">Belongs to the TonB-dependent receptor family.</text>
</comment>
<keyword evidence="5" id="KW-0732">Signal</keyword>
<dbReference type="AlphaFoldDB" id="A0A8J6PFJ5"/>
<reference evidence="14" key="1">
    <citation type="submission" date="2020-09" db="EMBL/GenBank/DDBJ databases">
        <title>Taishania pollutisoli gen. nov., sp. nov., Isolated from Tetrabromobisphenol A-Contaminated Soil.</title>
        <authorList>
            <person name="Chen Q."/>
        </authorList>
    </citation>
    <scope>NUCLEOTIDE SEQUENCE</scope>
    <source>
        <strain evidence="14">CZZ-1</strain>
    </source>
</reference>
<dbReference type="PROSITE" id="PS52016">
    <property type="entry name" value="TONB_DEPENDENT_REC_3"/>
    <property type="match status" value="1"/>
</dbReference>
<evidence type="ECO:0000256" key="6">
    <source>
        <dbReference type="ARBA" id="ARBA00023077"/>
    </source>
</evidence>